<dbReference type="Gene3D" id="3.60.15.30">
    <property type="entry name" value="Metallo-beta-lactamase domain"/>
    <property type="match status" value="1"/>
</dbReference>
<evidence type="ECO:0000313" key="2">
    <source>
        <dbReference type="EMBL" id="MFD0890825.1"/>
    </source>
</evidence>
<dbReference type="Proteomes" id="UP001597024">
    <property type="component" value="Unassembled WGS sequence"/>
</dbReference>
<dbReference type="InterPro" id="IPR038536">
    <property type="entry name" value="Alkyl/aryl-sulf_dimr_sf"/>
</dbReference>
<dbReference type="Gene3D" id="1.25.40.880">
    <property type="entry name" value="Alkyl sulfatase, dimerisation domain"/>
    <property type="match status" value="1"/>
</dbReference>
<dbReference type="Pfam" id="PF14863">
    <property type="entry name" value="Alkyl_sulf_dimr"/>
    <property type="match status" value="1"/>
</dbReference>
<protein>
    <submittedName>
        <fullName evidence="2">Alkyl sulfatase dimerization domain-containing protein</fullName>
    </submittedName>
</protein>
<feature type="domain" description="Alkyl sulfatase dimerisation" evidence="1">
    <location>
        <begin position="132"/>
        <end position="264"/>
    </location>
</feature>
<evidence type="ECO:0000313" key="3">
    <source>
        <dbReference type="Proteomes" id="UP001597024"/>
    </source>
</evidence>
<dbReference type="SUPFAM" id="SSF56281">
    <property type="entry name" value="Metallo-hydrolase/oxidoreductase"/>
    <property type="match status" value="1"/>
</dbReference>
<feature type="non-terminal residue" evidence="2">
    <location>
        <position position="1"/>
    </location>
</feature>
<keyword evidence="3" id="KW-1185">Reference proteome</keyword>
<accession>A0ABW3E7F1</accession>
<gene>
    <name evidence="2" type="ORF">ACFQ08_40290</name>
</gene>
<comment type="caution">
    <text evidence="2">The sequence shown here is derived from an EMBL/GenBank/DDBJ whole genome shotgun (WGS) entry which is preliminary data.</text>
</comment>
<proteinExistence type="predicted"/>
<dbReference type="InterPro" id="IPR029228">
    <property type="entry name" value="Alkyl_sulf_dimr"/>
</dbReference>
<name>A0ABW3E7F1_9ACTN</name>
<dbReference type="InterPro" id="IPR052195">
    <property type="entry name" value="Bact_Alkyl/Aryl-Sulfatase"/>
</dbReference>
<dbReference type="EMBL" id="JBHTHX010002707">
    <property type="protein sequence ID" value="MFD0890825.1"/>
    <property type="molecule type" value="Genomic_DNA"/>
</dbReference>
<reference evidence="3" key="1">
    <citation type="journal article" date="2019" name="Int. J. Syst. Evol. Microbiol.">
        <title>The Global Catalogue of Microorganisms (GCM) 10K type strain sequencing project: providing services to taxonomists for standard genome sequencing and annotation.</title>
        <authorList>
            <consortium name="The Broad Institute Genomics Platform"/>
            <consortium name="The Broad Institute Genome Sequencing Center for Infectious Disease"/>
            <person name="Wu L."/>
            <person name="Ma J."/>
        </authorList>
    </citation>
    <scope>NUCLEOTIDE SEQUENCE [LARGE SCALE GENOMIC DNA]</scope>
    <source>
        <strain evidence="3">CCUG 62974</strain>
    </source>
</reference>
<sequence>LIPPTVDITHTGQEETIDGVRIVFQLTPGTEAPAEMNFLFPDRRALCMAENATHNLHNLLTLRGAQVRDARVWARYLDEAIALFADHADVAFASHHWPTWGRNDIVAFLSQQRDLYAYLHDQTVRLMNHGLTGIEIAETMRMPPDLEQAWHTHGYYGSVSHNVKAIYQRYLGWFDGNPAHLWEHPPVPQARRYVECLGGTAAAVAHARRYVQEGDLRFAATLLNHVVFADEHDTEARELLAEVYTRLGHGAENATWRNFYLAGA</sequence>
<dbReference type="PANTHER" id="PTHR43223:SF1">
    <property type="entry name" value="ALKYL_ARYL-SULFATASE BDS1"/>
    <property type="match status" value="1"/>
</dbReference>
<dbReference type="InterPro" id="IPR036866">
    <property type="entry name" value="RibonucZ/Hydroxyglut_hydro"/>
</dbReference>
<organism evidence="2 3">
    <name type="scientific">Streptosporangium algeriense</name>
    <dbReference type="NCBI Taxonomy" id="1682748"/>
    <lineage>
        <taxon>Bacteria</taxon>
        <taxon>Bacillati</taxon>
        <taxon>Actinomycetota</taxon>
        <taxon>Actinomycetes</taxon>
        <taxon>Streptosporangiales</taxon>
        <taxon>Streptosporangiaceae</taxon>
        <taxon>Streptosporangium</taxon>
    </lineage>
</organism>
<evidence type="ECO:0000259" key="1">
    <source>
        <dbReference type="Pfam" id="PF14863"/>
    </source>
</evidence>
<dbReference type="PANTHER" id="PTHR43223">
    <property type="entry name" value="ALKYL/ARYL-SULFATASE"/>
    <property type="match status" value="1"/>
</dbReference>
<feature type="non-terminal residue" evidence="2">
    <location>
        <position position="264"/>
    </location>
</feature>